<dbReference type="PANTHER" id="PTHR23530:SF1">
    <property type="entry name" value="PERMEASE, MAJOR FACILITATOR SUPERFAMILY-RELATED"/>
    <property type="match status" value="1"/>
</dbReference>
<proteinExistence type="predicted"/>
<evidence type="ECO:0000256" key="5">
    <source>
        <dbReference type="SAM" id="MobiDB-lite"/>
    </source>
</evidence>
<feature type="transmembrane region" description="Helical" evidence="6">
    <location>
        <begin position="82"/>
        <end position="102"/>
    </location>
</feature>
<keyword evidence="4 6" id="KW-0472">Membrane</keyword>
<evidence type="ECO:0000256" key="6">
    <source>
        <dbReference type="SAM" id="Phobius"/>
    </source>
</evidence>
<evidence type="ECO:0000259" key="7">
    <source>
        <dbReference type="PROSITE" id="PS50850"/>
    </source>
</evidence>
<dbReference type="Proteomes" id="UP000621500">
    <property type="component" value="Unassembled WGS sequence"/>
</dbReference>
<protein>
    <recommendedName>
        <fullName evidence="7">Major facilitator superfamily (MFS) profile domain-containing protein</fullName>
    </recommendedName>
</protein>
<dbReference type="Pfam" id="PF07690">
    <property type="entry name" value="MFS_1"/>
    <property type="match status" value="1"/>
</dbReference>
<gene>
    <name evidence="8" type="ORF">Pma05_37240</name>
</gene>
<feature type="transmembrane region" description="Helical" evidence="6">
    <location>
        <begin position="344"/>
        <end position="365"/>
    </location>
</feature>
<evidence type="ECO:0000256" key="3">
    <source>
        <dbReference type="ARBA" id="ARBA00022989"/>
    </source>
</evidence>
<feature type="transmembrane region" description="Helical" evidence="6">
    <location>
        <begin position="377"/>
        <end position="397"/>
    </location>
</feature>
<evidence type="ECO:0000313" key="9">
    <source>
        <dbReference type="Proteomes" id="UP000621500"/>
    </source>
</evidence>
<dbReference type="Gene3D" id="1.20.1250.20">
    <property type="entry name" value="MFS general substrate transporter like domains"/>
    <property type="match status" value="1"/>
</dbReference>
<feature type="transmembrane region" description="Helical" evidence="6">
    <location>
        <begin position="290"/>
        <end position="308"/>
    </location>
</feature>
<keyword evidence="9" id="KW-1185">Reference proteome</keyword>
<feature type="transmembrane region" description="Helical" evidence="6">
    <location>
        <begin position="22"/>
        <end position="41"/>
    </location>
</feature>
<dbReference type="InterPro" id="IPR036259">
    <property type="entry name" value="MFS_trans_sf"/>
</dbReference>
<dbReference type="InterPro" id="IPR020846">
    <property type="entry name" value="MFS_dom"/>
</dbReference>
<comment type="subcellular location">
    <subcellularLocation>
        <location evidence="1">Cell membrane</location>
        <topology evidence="1">Multi-pass membrane protein</topology>
    </subcellularLocation>
</comment>
<evidence type="ECO:0000313" key="8">
    <source>
        <dbReference type="EMBL" id="GIG97151.1"/>
    </source>
</evidence>
<name>A0ABQ4ER87_9ACTN</name>
<evidence type="ECO:0000256" key="1">
    <source>
        <dbReference type="ARBA" id="ARBA00004651"/>
    </source>
</evidence>
<feature type="transmembrane region" description="Helical" evidence="6">
    <location>
        <begin position="227"/>
        <end position="250"/>
    </location>
</feature>
<dbReference type="RefSeq" id="WP_203858629.1">
    <property type="nucleotide sequence ID" value="NZ_BAAAZQ010000001.1"/>
</dbReference>
<comment type="caution">
    <text evidence="8">The sequence shown here is derived from an EMBL/GenBank/DDBJ whole genome shotgun (WGS) entry which is preliminary data.</text>
</comment>
<feature type="transmembrane region" description="Helical" evidence="6">
    <location>
        <begin position="314"/>
        <end position="332"/>
    </location>
</feature>
<dbReference type="PROSITE" id="PS50850">
    <property type="entry name" value="MFS"/>
    <property type="match status" value="1"/>
</dbReference>
<sequence length="430" mass="45808">MTETAGSRTGDGIRYAANVRKIYLYQGCTNLMLFMPVWIVFMQTERHLTLTQITIMLGVSWLVSALAEVPTGVLADTLGRRFSLVLGTALVAVGTALVAVLGDYWLILAAYLVWSVGLALQSGADMALLYDSLKLAGREAEYEKAAGRSFAIVQLAQGVSSVAGGLLAVIALPLPLLVTSVFTAMALVFLVTLREPPIAPRGSRPSYRGTLANAVVLVRRQPGLRPLMLFSAVLGVVPWLLVFVLFQPYLDSHGVPIAWFGVLFLVLRLAGVAGSRLGPDVIPRDVRGPWLTGVPLLFGGLFLLMAVVPLWGVVFAMMVLVGLLQGCLRPILSDLLNRRLEATVRATVLSLQSLLLTLLIAVLQPTAGLVADASSPAVAFLVLTVVSMVAVVLRLVWRRAERAPAPPVTAGEPLSTSPRGQADPKVGHGA</sequence>
<accession>A0ABQ4ER87</accession>
<dbReference type="SUPFAM" id="SSF103473">
    <property type="entry name" value="MFS general substrate transporter"/>
    <property type="match status" value="1"/>
</dbReference>
<dbReference type="InterPro" id="IPR011701">
    <property type="entry name" value="MFS"/>
</dbReference>
<keyword evidence="3 6" id="KW-1133">Transmembrane helix</keyword>
<keyword evidence="2 6" id="KW-0812">Transmembrane</keyword>
<evidence type="ECO:0000256" key="2">
    <source>
        <dbReference type="ARBA" id="ARBA00022692"/>
    </source>
</evidence>
<dbReference type="EMBL" id="BONX01000023">
    <property type="protein sequence ID" value="GIG97151.1"/>
    <property type="molecule type" value="Genomic_DNA"/>
</dbReference>
<feature type="domain" description="Major facilitator superfamily (MFS) profile" evidence="7">
    <location>
        <begin position="1"/>
        <end position="402"/>
    </location>
</feature>
<feature type="region of interest" description="Disordered" evidence="5">
    <location>
        <begin position="405"/>
        <end position="430"/>
    </location>
</feature>
<feature type="transmembrane region" description="Helical" evidence="6">
    <location>
        <begin position="176"/>
        <end position="193"/>
    </location>
</feature>
<dbReference type="PANTHER" id="PTHR23530">
    <property type="entry name" value="TRANSPORT PROTEIN-RELATED"/>
    <property type="match status" value="1"/>
</dbReference>
<reference evidence="8 9" key="1">
    <citation type="submission" date="2021-01" db="EMBL/GenBank/DDBJ databases">
        <title>Whole genome shotgun sequence of Plantactinospora mayteni NBRC 109088.</title>
        <authorList>
            <person name="Komaki H."/>
            <person name="Tamura T."/>
        </authorList>
    </citation>
    <scope>NUCLEOTIDE SEQUENCE [LARGE SCALE GENOMIC DNA]</scope>
    <source>
        <strain evidence="8 9">NBRC 109088</strain>
    </source>
</reference>
<dbReference type="InterPro" id="IPR053160">
    <property type="entry name" value="MFS_DHA3_Transporter"/>
</dbReference>
<evidence type="ECO:0000256" key="4">
    <source>
        <dbReference type="ARBA" id="ARBA00023136"/>
    </source>
</evidence>
<feature type="transmembrane region" description="Helical" evidence="6">
    <location>
        <begin position="53"/>
        <end position="75"/>
    </location>
</feature>
<feature type="transmembrane region" description="Helical" evidence="6">
    <location>
        <begin position="256"/>
        <end position="278"/>
    </location>
</feature>
<organism evidence="8 9">
    <name type="scientific">Plantactinospora mayteni</name>
    <dbReference type="NCBI Taxonomy" id="566021"/>
    <lineage>
        <taxon>Bacteria</taxon>
        <taxon>Bacillati</taxon>
        <taxon>Actinomycetota</taxon>
        <taxon>Actinomycetes</taxon>
        <taxon>Micromonosporales</taxon>
        <taxon>Micromonosporaceae</taxon>
        <taxon>Plantactinospora</taxon>
    </lineage>
</organism>